<name>A0AAV7U9X7_PLEWA</name>
<feature type="compositionally biased region" description="Polar residues" evidence="1">
    <location>
        <begin position="65"/>
        <end position="82"/>
    </location>
</feature>
<gene>
    <name evidence="2" type="ORF">NDU88_002074</name>
</gene>
<organism evidence="2 3">
    <name type="scientific">Pleurodeles waltl</name>
    <name type="common">Iberian ribbed newt</name>
    <dbReference type="NCBI Taxonomy" id="8319"/>
    <lineage>
        <taxon>Eukaryota</taxon>
        <taxon>Metazoa</taxon>
        <taxon>Chordata</taxon>
        <taxon>Craniata</taxon>
        <taxon>Vertebrata</taxon>
        <taxon>Euteleostomi</taxon>
        <taxon>Amphibia</taxon>
        <taxon>Batrachia</taxon>
        <taxon>Caudata</taxon>
        <taxon>Salamandroidea</taxon>
        <taxon>Salamandridae</taxon>
        <taxon>Pleurodelinae</taxon>
        <taxon>Pleurodeles</taxon>
    </lineage>
</organism>
<protein>
    <submittedName>
        <fullName evidence="2">Uncharacterized protein</fullName>
    </submittedName>
</protein>
<feature type="compositionally biased region" description="Acidic residues" evidence="1">
    <location>
        <begin position="32"/>
        <end position="42"/>
    </location>
</feature>
<feature type="region of interest" description="Disordered" evidence="1">
    <location>
        <begin position="20"/>
        <end position="44"/>
    </location>
</feature>
<reference evidence="2" key="1">
    <citation type="journal article" date="2022" name="bioRxiv">
        <title>Sequencing and chromosome-scale assembly of the giantPleurodeles waltlgenome.</title>
        <authorList>
            <person name="Brown T."/>
            <person name="Elewa A."/>
            <person name="Iarovenko S."/>
            <person name="Subramanian E."/>
            <person name="Araus A.J."/>
            <person name="Petzold A."/>
            <person name="Susuki M."/>
            <person name="Suzuki K.-i.T."/>
            <person name="Hayashi T."/>
            <person name="Toyoda A."/>
            <person name="Oliveira C."/>
            <person name="Osipova E."/>
            <person name="Leigh N.D."/>
            <person name="Simon A."/>
            <person name="Yun M.H."/>
        </authorList>
    </citation>
    <scope>NUCLEOTIDE SEQUENCE</scope>
    <source>
        <strain evidence="2">20211129_DDA</strain>
        <tissue evidence="2">Liver</tissue>
    </source>
</reference>
<dbReference type="Proteomes" id="UP001066276">
    <property type="component" value="Chromosome 3_1"/>
</dbReference>
<sequence>MSGVLHLDLKLTRLVESTSLTRPVDVEGPPDSTEDSDEAELEEERHKLNEELWGTKAVLSKRVSPEQSLSSVSAPETKPWQSSEKDEKHNLETGTNPEERHLSLSHKGLDGNCKNLEFGN</sequence>
<keyword evidence="3" id="KW-1185">Reference proteome</keyword>
<evidence type="ECO:0000313" key="3">
    <source>
        <dbReference type="Proteomes" id="UP001066276"/>
    </source>
</evidence>
<accession>A0AAV7U9X7</accession>
<proteinExistence type="predicted"/>
<evidence type="ECO:0000256" key="1">
    <source>
        <dbReference type="SAM" id="MobiDB-lite"/>
    </source>
</evidence>
<dbReference type="AlphaFoldDB" id="A0AAV7U9X7"/>
<comment type="caution">
    <text evidence="2">The sequence shown here is derived from an EMBL/GenBank/DDBJ whole genome shotgun (WGS) entry which is preliminary data.</text>
</comment>
<dbReference type="EMBL" id="JANPWB010000005">
    <property type="protein sequence ID" value="KAJ1185280.1"/>
    <property type="molecule type" value="Genomic_DNA"/>
</dbReference>
<evidence type="ECO:0000313" key="2">
    <source>
        <dbReference type="EMBL" id="KAJ1185280.1"/>
    </source>
</evidence>
<feature type="compositionally biased region" description="Basic and acidic residues" evidence="1">
    <location>
        <begin position="83"/>
        <end position="102"/>
    </location>
</feature>
<feature type="region of interest" description="Disordered" evidence="1">
    <location>
        <begin position="59"/>
        <end position="120"/>
    </location>
</feature>